<feature type="repeat" description="PPR" evidence="3">
    <location>
        <begin position="524"/>
        <end position="558"/>
    </location>
</feature>
<name>A0A4S4DED0_CAMSN</name>
<gene>
    <name evidence="5" type="ORF">TEA_012382</name>
</gene>
<evidence type="ECO:0000256" key="2">
    <source>
        <dbReference type="ARBA" id="ARBA00022737"/>
    </source>
</evidence>
<feature type="repeat" description="PPR" evidence="3">
    <location>
        <begin position="769"/>
        <end position="803"/>
    </location>
</feature>
<dbReference type="PANTHER" id="PTHR47934:SF6">
    <property type="entry name" value="MITOCHONDRIAL GROUP I INTRON SPLICING FACTOR CCM1-RELATED"/>
    <property type="match status" value="1"/>
</dbReference>
<feature type="repeat" description="PPR" evidence="3">
    <location>
        <begin position="419"/>
        <end position="453"/>
    </location>
</feature>
<feature type="repeat" description="PPR" evidence="3">
    <location>
        <begin position="244"/>
        <end position="278"/>
    </location>
</feature>
<feature type="repeat" description="PPR" evidence="3">
    <location>
        <begin position="665"/>
        <end position="699"/>
    </location>
</feature>
<dbReference type="InterPro" id="IPR051114">
    <property type="entry name" value="Mito_RNA_Proc_CCM1"/>
</dbReference>
<evidence type="ECO:0000313" key="5">
    <source>
        <dbReference type="EMBL" id="THG00086.1"/>
    </source>
</evidence>
<dbReference type="AlphaFoldDB" id="A0A4S4DED0"/>
<organism evidence="5 6">
    <name type="scientific">Camellia sinensis var. sinensis</name>
    <name type="common">China tea</name>
    <dbReference type="NCBI Taxonomy" id="542762"/>
    <lineage>
        <taxon>Eukaryota</taxon>
        <taxon>Viridiplantae</taxon>
        <taxon>Streptophyta</taxon>
        <taxon>Embryophyta</taxon>
        <taxon>Tracheophyta</taxon>
        <taxon>Spermatophyta</taxon>
        <taxon>Magnoliopsida</taxon>
        <taxon>eudicotyledons</taxon>
        <taxon>Gunneridae</taxon>
        <taxon>Pentapetalae</taxon>
        <taxon>asterids</taxon>
        <taxon>Ericales</taxon>
        <taxon>Theaceae</taxon>
        <taxon>Camellia</taxon>
    </lineage>
</organism>
<feature type="compositionally biased region" description="Basic and acidic residues" evidence="4">
    <location>
        <begin position="19"/>
        <end position="29"/>
    </location>
</feature>
<dbReference type="GO" id="GO:0007005">
    <property type="term" value="P:mitochondrion organization"/>
    <property type="evidence" value="ECO:0007669"/>
    <property type="project" value="TreeGrafter"/>
</dbReference>
<dbReference type="Pfam" id="PF13041">
    <property type="entry name" value="PPR_2"/>
    <property type="match status" value="5"/>
</dbReference>
<sequence>MDSEYQQRVPPIASNRRRREFDVDHERGRGRGRGRGQGRGRGHDPVSVEYDIPSASQSGGRSQRRVEGYDMPDIAVEDTSLPDSPPVQEEDHPKPTLNPDSPKDETLVLPQNISNLTSSMKLPPFLLRPISQFSSTTSKLPPLATAYEITTHEEVLSIINSSTPMEPELEKVVPFLLPDIVNSVFQEQLNPELGFRFFVWASKRRKFRCWVSFDFIIDMLVKDNGFELYWKTLEELKSCGVPISSDAFTVLISGYWKLRMAEKAVEAFGRMKDFDCKPDLHTYNMILHVMVEKEVILLALAVYNVMLKSNCAPNCATYSILIDGLCKSGKTQDALKLFDEMTQRGIPPNRITFTVIISGLCKSKRADEAHRLFNTMKRSGCSPDTITYNALLNGFCKLGKVDEAFMLCSSFKKEGYALGINGYSCLIDGLFRARRYNEAHDLFQKMSEENIIPDLVLYTIMIRGLAEAGKVKDALKLLRVMTEKGVAPDTHGYNTLIKGFCDMGLLDQARSLKLEISKQDLFPDTCTYTILICGMCRNGLVGEAREIFNEMEKVGCFPSVVTFNALIDGLCKDGDLDEAHLLFYKMEIGKSDPISGASLQTMVAKLCDSGLILKAYKLLMQLADSGVLPNITTYNILINGFSKARNINGAFKLFKELQLKGHSPDSVTYGTLIDGLQRVDREEDAFGVFDQMKKNGCMPSSAVYKSLMTWSCRKKKISVAFSIWLKYLRSLPGRDEEAIKVAEEHFEKGELEKAVRGLLELDFKVKDFDSAPYTIWIIGLCQARKLDEALKLFSILAEWGINISPPSCARLIHSLCKEENLDEAINIFCYTMEKGYMLMPRICNQLLKCILSKGKSNYALDLLNRMNSMGYDLDAYLYSSTKFRLHGHWNTREMENVSPG</sequence>
<feature type="repeat" description="PPR" evidence="3">
    <location>
        <begin position="489"/>
        <end position="523"/>
    </location>
</feature>
<dbReference type="PANTHER" id="PTHR47934">
    <property type="entry name" value="PENTATRICOPEPTIDE REPEAT-CONTAINING PROTEIN PET309, MITOCHONDRIAL"/>
    <property type="match status" value="1"/>
</dbReference>
<proteinExistence type="inferred from homology"/>
<accession>A0A4S4DED0</accession>
<protein>
    <recommendedName>
        <fullName evidence="7">Pentacotripeptide-repeat region of PRORP domain-containing protein</fullName>
    </recommendedName>
</protein>
<dbReference type="InterPro" id="IPR011990">
    <property type="entry name" value="TPR-like_helical_dom_sf"/>
</dbReference>
<dbReference type="FunFam" id="1.25.40.10:FF:000558">
    <property type="entry name" value="Pentatricopeptide repeat-containing protein At5g39710"/>
    <property type="match status" value="1"/>
</dbReference>
<feature type="repeat" description="PPR" evidence="3">
    <location>
        <begin position="384"/>
        <end position="418"/>
    </location>
</feature>
<keyword evidence="6" id="KW-1185">Reference proteome</keyword>
<dbReference type="GO" id="GO:0006396">
    <property type="term" value="P:RNA processing"/>
    <property type="evidence" value="ECO:0007669"/>
    <property type="project" value="TreeGrafter"/>
</dbReference>
<dbReference type="Gene3D" id="1.25.40.10">
    <property type="entry name" value="Tetratricopeptide repeat domain"/>
    <property type="match status" value="6"/>
</dbReference>
<evidence type="ECO:0000256" key="1">
    <source>
        <dbReference type="ARBA" id="ARBA00007626"/>
    </source>
</evidence>
<feature type="repeat" description="PPR" evidence="3">
    <location>
        <begin position="279"/>
        <end position="313"/>
    </location>
</feature>
<feature type="repeat" description="PPR" evidence="3">
    <location>
        <begin position="349"/>
        <end position="383"/>
    </location>
</feature>
<evidence type="ECO:0000256" key="4">
    <source>
        <dbReference type="SAM" id="MobiDB-lite"/>
    </source>
</evidence>
<dbReference type="GO" id="GO:0003729">
    <property type="term" value="F:mRNA binding"/>
    <property type="evidence" value="ECO:0007669"/>
    <property type="project" value="TreeGrafter"/>
</dbReference>
<dbReference type="Pfam" id="PF01535">
    <property type="entry name" value="PPR"/>
    <property type="match status" value="4"/>
</dbReference>
<feature type="repeat" description="PPR" evidence="3">
    <location>
        <begin position="630"/>
        <end position="664"/>
    </location>
</feature>
<evidence type="ECO:0000256" key="3">
    <source>
        <dbReference type="PROSITE-ProRule" id="PRU00708"/>
    </source>
</evidence>
<feature type="repeat" description="PPR" evidence="3">
    <location>
        <begin position="314"/>
        <end position="348"/>
    </location>
</feature>
<dbReference type="NCBIfam" id="TIGR00756">
    <property type="entry name" value="PPR"/>
    <property type="match status" value="12"/>
</dbReference>
<evidence type="ECO:0000313" key="6">
    <source>
        <dbReference type="Proteomes" id="UP000306102"/>
    </source>
</evidence>
<dbReference type="GO" id="GO:0005739">
    <property type="term" value="C:mitochondrion"/>
    <property type="evidence" value="ECO:0007669"/>
    <property type="project" value="TreeGrafter"/>
</dbReference>
<dbReference type="Proteomes" id="UP000306102">
    <property type="component" value="Unassembled WGS sequence"/>
</dbReference>
<feature type="region of interest" description="Disordered" evidence="4">
    <location>
        <begin position="1"/>
        <end position="107"/>
    </location>
</feature>
<feature type="repeat" description="PPR" evidence="3">
    <location>
        <begin position="559"/>
        <end position="593"/>
    </location>
</feature>
<dbReference type="PROSITE" id="PS51375">
    <property type="entry name" value="PPR"/>
    <property type="match status" value="13"/>
</dbReference>
<feature type="repeat" description="PPR" evidence="3">
    <location>
        <begin position="454"/>
        <end position="488"/>
    </location>
</feature>
<evidence type="ECO:0008006" key="7">
    <source>
        <dbReference type="Google" id="ProtNLM"/>
    </source>
</evidence>
<comment type="caution">
    <text evidence="5">The sequence shown here is derived from an EMBL/GenBank/DDBJ whole genome shotgun (WGS) entry which is preliminary data.</text>
</comment>
<feature type="compositionally biased region" description="Basic residues" evidence="4">
    <location>
        <begin position="30"/>
        <end position="40"/>
    </location>
</feature>
<dbReference type="EMBL" id="SDRB02011796">
    <property type="protein sequence ID" value="THG00086.1"/>
    <property type="molecule type" value="Genomic_DNA"/>
</dbReference>
<reference evidence="5 6" key="1">
    <citation type="journal article" date="2018" name="Proc. Natl. Acad. Sci. U.S.A.">
        <title>Draft genome sequence of Camellia sinensis var. sinensis provides insights into the evolution of the tea genome and tea quality.</title>
        <authorList>
            <person name="Wei C."/>
            <person name="Yang H."/>
            <person name="Wang S."/>
            <person name="Zhao J."/>
            <person name="Liu C."/>
            <person name="Gao L."/>
            <person name="Xia E."/>
            <person name="Lu Y."/>
            <person name="Tai Y."/>
            <person name="She G."/>
            <person name="Sun J."/>
            <person name="Cao H."/>
            <person name="Tong W."/>
            <person name="Gao Q."/>
            <person name="Li Y."/>
            <person name="Deng W."/>
            <person name="Jiang X."/>
            <person name="Wang W."/>
            <person name="Chen Q."/>
            <person name="Zhang S."/>
            <person name="Li H."/>
            <person name="Wu J."/>
            <person name="Wang P."/>
            <person name="Li P."/>
            <person name="Shi C."/>
            <person name="Zheng F."/>
            <person name="Jian J."/>
            <person name="Huang B."/>
            <person name="Shan D."/>
            <person name="Shi M."/>
            <person name="Fang C."/>
            <person name="Yue Y."/>
            <person name="Li F."/>
            <person name="Li D."/>
            <person name="Wei S."/>
            <person name="Han B."/>
            <person name="Jiang C."/>
            <person name="Yin Y."/>
            <person name="Xia T."/>
            <person name="Zhang Z."/>
            <person name="Bennetzen J.L."/>
            <person name="Zhao S."/>
            <person name="Wan X."/>
        </authorList>
    </citation>
    <scope>NUCLEOTIDE SEQUENCE [LARGE SCALE GENOMIC DNA]</scope>
    <source>
        <strain evidence="6">cv. Shuchazao</strain>
        <tissue evidence="5">Leaf</tissue>
    </source>
</reference>
<dbReference type="InterPro" id="IPR002885">
    <property type="entry name" value="PPR_rpt"/>
</dbReference>
<comment type="similarity">
    <text evidence="1">Belongs to the PPR family. P subfamily.</text>
</comment>
<keyword evidence="2" id="KW-0677">Repeat</keyword>